<feature type="transmembrane region" description="Helical" evidence="1">
    <location>
        <begin position="36"/>
        <end position="59"/>
    </location>
</feature>
<dbReference type="Proteomes" id="UP000315017">
    <property type="component" value="Chromosome"/>
</dbReference>
<evidence type="ECO:0000313" key="2">
    <source>
        <dbReference type="EMBL" id="QDU28638.1"/>
    </source>
</evidence>
<dbReference type="RefSeq" id="WP_145091262.1">
    <property type="nucleotide sequence ID" value="NZ_CP036274.1"/>
</dbReference>
<evidence type="ECO:0000313" key="3">
    <source>
        <dbReference type="Proteomes" id="UP000315017"/>
    </source>
</evidence>
<dbReference type="EMBL" id="CP036274">
    <property type="protein sequence ID" value="QDU28638.1"/>
    <property type="molecule type" value="Genomic_DNA"/>
</dbReference>
<proteinExistence type="predicted"/>
<feature type="transmembrane region" description="Helical" evidence="1">
    <location>
        <begin position="110"/>
        <end position="133"/>
    </location>
</feature>
<evidence type="ECO:0000256" key="1">
    <source>
        <dbReference type="SAM" id="Phobius"/>
    </source>
</evidence>
<name>A0A517YEJ6_9BACT</name>
<keyword evidence="3" id="KW-1185">Reference proteome</keyword>
<dbReference type="AlphaFoldDB" id="A0A517YEJ6"/>
<sequence length="181" mass="19928">MKTTSSGLTNPYASPAADETTEAVAALVQLPLSREIWWASVLIWLSCLGLGLAAGYVLLAWLVHTYPQMNVRLHDADRLAPFATGAANAVVMAALLGYGQYYAVIRRDMIWTRTIALLLIIASLVIALGSVLIFSGTAIMWFLLIPAVTSAVLSGLMFRWYARLSAFRRQQRRTLRVTKNV</sequence>
<keyword evidence="1" id="KW-0812">Transmembrane</keyword>
<dbReference type="KEGG" id="aagg:ETAA8_37410"/>
<keyword evidence="1" id="KW-0472">Membrane</keyword>
<gene>
    <name evidence="2" type="ORF">ETAA8_37410</name>
</gene>
<organism evidence="2 3">
    <name type="scientific">Anatilimnocola aggregata</name>
    <dbReference type="NCBI Taxonomy" id="2528021"/>
    <lineage>
        <taxon>Bacteria</taxon>
        <taxon>Pseudomonadati</taxon>
        <taxon>Planctomycetota</taxon>
        <taxon>Planctomycetia</taxon>
        <taxon>Pirellulales</taxon>
        <taxon>Pirellulaceae</taxon>
        <taxon>Anatilimnocola</taxon>
    </lineage>
</organism>
<feature type="transmembrane region" description="Helical" evidence="1">
    <location>
        <begin position="139"/>
        <end position="162"/>
    </location>
</feature>
<keyword evidence="1" id="KW-1133">Transmembrane helix</keyword>
<protein>
    <submittedName>
        <fullName evidence="2">Uncharacterized protein</fullName>
    </submittedName>
</protein>
<reference evidence="2 3" key="1">
    <citation type="submission" date="2019-02" db="EMBL/GenBank/DDBJ databases">
        <title>Deep-cultivation of Planctomycetes and their phenomic and genomic characterization uncovers novel biology.</title>
        <authorList>
            <person name="Wiegand S."/>
            <person name="Jogler M."/>
            <person name="Boedeker C."/>
            <person name="Pinto D."/>
            <person name="Vollmers J."/>
            <person name="Rivas-Marin E."/>
            <person name="Kohn T."/>
            <person name="Peeters S.H."/>
            <person name="Heuer A."/>
            <person name="Rast P."/>
            <person name="Oberbeckmann S."/>
            <person name="Bunk B."/>
            <person name="Jeske O."/>
            <person name="Meyerdierks A."/>
            <person name="Storesund J.E."/>
            <person name="Kallscheuer N."/>
            <person name="Luecker S."/>
            <person name="Lage O.M."/>
            <person name="Pohl T."/>
            <person name="Merkel B.J."/>
            <person name="Hornburger P."/>
            <person name="Mueller R.-W."/>
            <person name="Bruemmer F."/>
            <person name="Labrenz M."/>
            <person name="Spormann A.M."/>
            <person name="Op den Camp H."/>
            <person name="Overmann J."/>
            <person name="Amann R."/>
            <person name="Jetten M.S.M."/>
            <person name="Mascher T."/>
            <person name="Medema M.H."/>
            <person name="Devos D.P."/>
            <person name="Kaster A.-K."/>
            <person name="Ovreas L."/>
            <person name="Rohde M."/>
            <person name="Galperin M.Y."/>
            <person name="Jogler C."/>
        </authorList>
    </citation>
    <scope>NUCLEOTIDE SEQUENCE [LARGE SCALE GENOMIC DNA]</scope>
    <source>
        <strain evidence="2 3">ETA_A8</strain>
    </source>
</reference>
<feature type="transmembrane region" description="Helical" evidence="1">
    <location>
        <begin position="79"/>
        <end position="98"/>
    </location>
</feature>
<accession>A0A517YEJ6</accession>